<evidence type="ECO:0000256" key="3">
    <source>
        <dbReference type="ARBA" id="ARBA00022989"/>
    </source>
</evidence>
<name>A0A8J3F8F4_9ACTN</name>
<dbReference type="NCBIfam" id="TIGR00247">
    <property type="entry name" value="endolytic transglycosylase MltG"/>
    <property type="match status" value="1"/>
</dbReference>
<feature type="transmembrane region" description="Helical" evidence="7">
    <location>
        <begin position="31"/>
        <end position="52"/>
    </location>
</feature>
<keyword evidence="1 7" id="KW-1003">Cell membrane</keyword>
<proteinExistence type="inferred from homology"/>
<dbReference type="PANTHER" id="PTHR30518:SF2">
    <property type="entry name" value="ENDOLYTIC MUREIN TRANSGLYCOSYLASE"/>
    <property type="match status" value="1"/>
</dbReference>
<evidence type="ECO:0000256" key="5">
    <source>
        <dbReference type="ARBA" id="ARBA00023239"/>
    </source>
</evidence>
<dbReference type="GO" id="GO:0009252">
    <property type="term" value="P:peptidoglycan biosynthetic process"/>
    <property type="evidence" value="ECO:0007669"/>
    <property type="project" value="UniProtKB-UniRule"/>
</dbReference>
<keyword evidence="5 7" id="KW-0456">Lyase</keyword>
<evidence type="ECO:0000256" key="1">
    <source>
        <dbReference type="ARBA" id="ARBA00022475"/>
    </source>
</evidence>
<dbReference type="Proteomes" id="UP000649739">
    <property type="component" value="Unassembled WGS sequence"/>
</dbReference>
<dbReference type="HAMAP" id="MF_02065">
    <property type="entry name" value="MltG"/>
    <property type="match status" value="1"/>
</dbReference>
<dbReference type="EC" id="4.2.2.29" evidence="7"/>
<dbReference type="RefSeq" id="WP_189169277.1">
    <property type="nucleotide sequence ID" value="NZ_BMQB01000002.1"/>
</dbReference>
<evidence type="ECO:0000256" key="6">
    <source>
        <dbReference type="ARBA" id="ARBA00023316"/>
    </source>
</evidence>
<gene>
    <name evidence="7" type="primary">mltG</name>
    <name evidence="9" type="ORF">GCM10010123_15020</name>
</gene>
<comment type="similarity">
    <text evidence="7">Belongs to the transglycosylase MltG family.</text>
</comment>
<keyword evidence="3 7" id="KW-1133">Transmembrane helix</keyword>
<keyword evidence="6 7" id="KW-0961">Cell wall biogenesis/degradation</keyword>
<evidence type="ECO:0000313" key="9">
    <source>
        <dbReference type="EMBL" id="GGJ86434.1"/>
    </source>
</evidence>
<dbReference type="GO" id="GO:0005886">
    <property type="term" value="C:plasma membrane"/>
    <property type="evidence" value="ECO:0007669"/>
    <property type="project" value="UniProtKB-SubCell"/>
</dbReference>
<evidence type="ECO:0000313" key="10">
    <source>
        <dbReference type="Proteomes" id="UP000649739"/>
    </source>
</evidence>
<feature type="region of interest" description="Disordered" evidence="8">
    <location>
        <begin position="315"/>
        <end position="340"/>
    </location>
</feature>
<reference evidence="9" key="1">
    <citation type="journal article" date="2014" name="Int. J. Syst. Evol. Microbiol.">
        <title>Complete genome sequence of Corynebacterium casei LMG S-19264T (=DSM 44701T), isolated from a smear-ripened cheese.</title>
        <authorList>
            <consortium name="US DOE Joint Genome Institute (JGI-PGF)"/>
            <person name="Walter F."/>
            <person name="Albersmeier A."/>
            <person name="Kalinowski J."/>
            <person name="Ruckert C."/>
        </authorList>
    </citation>
    <scope>NUCLEOTIDE SEQUENCE</scope>
    <source>
        <strain evidence="9">JCM 3090</strain>
    </source>
</reference>
<keyword evidence="2 7" id="KW-0812">Transmembrane</keyword>
<keyword evidence="4 7" id="KW-0472">Membrane</keyword>
<dbReference type="InterPro" id="IPR003770">
    <property type="entry name" value="MLTG-like"/>
</dbReference>
<comment type="catalytic activity">
    <reaction evidence="7">
        <text>a peptidoglycan chain = a peptidoglycan chain with N-acetyl-1,6-anhydromuramyl-[peptide] at the reducing end + a peptidoglycan chain with N-acetylglucosamine at the non-reducing end.</text>
        <dbReference type="EC" id="4.2.2.29"/>
    </reaction>
</comment>
<evidence type="ECO:0000256" key="8">
    <source>
        <dbReference type="SAM" id="MobiDB-lite"/>
    </source>
</evidence>
<dbReference type="PANTHER" id="PTHR30518">
    <property type="entry name" value="ENDOLYTIC MUREIN TRANSGLYCOSYLASE"/>
    <property type="match status" value="1"/>
</dbReference>
<accession>A0A8J3F8F4</accession>
<dbReference type="Gene3D" id="3.30.1490.480">
    <property type="entry name" value="Endolytic murein transglycosylase"/>
    <property type="match status" value="1"/>
</dbReference>
<dbReference type="AlphaFoldDB" id="A0A8J3F8F4"/>
<feature type="site" description="Important for catalytic activity" evidence="7">
    <location>
        <position position="265"/>
    </location>
</feature>
<dbReference type="Pfam" id="PF02618">
    <property type="entry name" value="YceG"/>
    <property type="match status" value="1"/>
</dbReference>
<evidence type="ECO:0000256" key="4">
    <source>
        <dbReference type="ARBA" id="ARBA00023136"/>
    </source>
</evidence>
<dbReference type="GO" id="GO:0071555">
    <property type="term" value="P:cell wall organization"/>
    <property type="evidence" value="ECO:0007669"/>
    <property type="project" value="UniProtKB-KW"/>
</dbReference>
<comment type="function">
    <text evidence="7">Functions as a peptidoglycan terminase that cleaves nascent peptidoglycan strands endolytically to terminate their elongation.</text>
</comment>
<comment type="subcellular location">
    <subcellularLocation>
        <location evidence="7">Cell membrane</location>
        <topology evidence="7">Single-pass membrane protein</topology>
    </subcellularLocation>
</comment>
<dbReference type="EMBL" id="BMQB01000002">
    <property type="protein sequence ID" value="GGJ86434.1"/>
    <property type="molecule type" value="Genomic_DNA"/>
</dbReference>
<dbReference type="Gene3D" id="3.30.160.60">
    <property type="entry name" value="Classic Zinc Finger"/>
    <property type="match status" value="1"/>
</dbReference>
<evidence type="ECO:0000256" key="2">
    <source>
        <dbReference type="ARBA" id="ARBA00022692"/>
    </source>
</evidence>
<reference evidence="9" key="2">
    <citation type="submission" date="2020-09" db="EMBL/GenBank/DDBJ databases">
        <authorList>
            <person name="Sun Q."/>
            <person name="Ohkuma M."/>
        </authorList>
    </citation>
    <scope>NUCLEOTIDE SEQUENCE</scope>
    <source>
        <strain evidence="9">JCM 3090</strain>
    </source>
</reference>
<sequence length="393" mass="42449">MIDELGLAYEEGERGRHRRVPPPKRRRGRSAIAAVLAVLLLGALGGAAYWGIGRAMDFFAAPDYTGGGTDEVVVEVQQGQTLREIGGTLQKAGVVKSDKAFIDAAEDNARSENIQPGFYKLRKEMRARDAVSLLVNLVNRIVKGVTIREGLSVIQTYKLLAEKTGIALREFQAAGKDPAKLGVPDFWFKRTDGKKAAAKPSLEGFLYPQTYEFPPNAGAADILKAMVQQFLTAAEEVGFVPTVEKERGGISPYEALIVASLAQVEAGVPGDLGKVARVAYNRAYGGDFPCGCLEMDVTVNYWLEVNGKPTKASKDMTAAELDDPRNPYNRKIAGLPPTPIDNPGEAALRAAMDPPAGNWLYFVAIDKKGNSAFATTLAEHERNQATARRNGVL</sequence>
<dbReference type="GO" id="GO:0008932">
    <property type="term" value="F:lytic endotransglycosylase activity"/>
    <property type="evidence" value="ECO:0007669"/>
    <property type="project" value="UniProtKB-UniRule"/>
</dbReference>
<organism evidence="9 10">
    <name type="scientific">Pilimelia anulata</name>
    <dbReference type="NCBI Taxonomy" id="53371"/>
    <lineage>
        <taxon>Bacteria</taxon>
        <taxon>Bacillati</taxon>
        <taxon>Actinomycetota</taxon>
        <taxon>Actinomycetes</taxon>
        <taxon>Micromonosporales</taxon>
        <taxon>Micromonosporaceae</taxon>
        <taxon>Pilimelia</taxon>
    </lineage>
</organism>
<evidence type="ECO:0000256" key="7">
    <source>
        <dbReference type="HAMAP-Rule" id="MF_02065"/>
    </source>
</evidence>
<keyword evidence="10" id="KW-1185">Reference proteome</keyword>
<protein>
    <recommendedName>
        <fullName evidence="7">Endolytic murein transglycosylase</fullName>
        <ecNumber evidence="7">4.2.2.29</ecNumber>
    </recommendedName>
    <alternativeName>
        <fullName evidence="7">Peptidoglycan lytic transglycosylase</fullName>
    </alternativeName>
    <alternativeName>
        <fullName evidence="7">Peptidoglycan polymerization terminase</fullName>
    </alternativeName>
</protein>
<comment type="caution">
    <text evidence="9">The sequence shown here is derived from an EMBL/GenBank/DDBJ whole genome shotgun (WGS) entry which is preliminary data.</text>
</comment>